<feature type="repeat" description="TPR" evidence="1">
    <location>
        <begin position="108"/>
        <end position="141"/>
    </location>
</feature>
<reference evidence="3 4" key="1">
    <citation type="journal article" date="2021" name="Int. J. Syst. Evol. Microbiol.">
        <title>Steroidobacter gossypii sp. nov., isolated from soil of cotton cropping field.</title>
        <authorList>
            <person name="Huang R."/>
            <person name="Yang S."/>
            <person name="Zhen C."/>
            <person name="Liu W."/>
        </authorList>
    </citation>
    <scope>NUCLEOTIDE SEQUENCE [LARGE SCALE GENOMIC DNA]</scope>
    <source>
        <strain evidence="3 4">S1-65</strain>
    </source>
</reference>
<dbReference type="EMBL" id="JAEVLS010000005">
    <property type="protein sequence ID" value="MBM0107350.1"/>
    <property type="molecule type" value="Genomic_DNA"/>
</dbReference>
<dbReference type="InterPro" id="IPR019734">
    <property type="entry name" value="TPR_rpt"/>
</dbReference>
<dbReference type="SUPFAM" id="SSF48452">
    <property type="entry name" value="TPR-like"/>
    <property type="match status" value="1"/>
</dbReference>
<dbReference type="Pfam" id="PF13432">
    <property type="entry name" value="TPR_16"/>
    <property type="match status" value="1"/>
</dbReference>
<keyword evidence="4" id="KW-1185">Reference proteome</keyword>
<evidence type="ECO:0000313" key="4">
    <source>
        <dbReference type="Proteomes" id="UP000661077"/>
    </source>
</evidence>
<accession>A0ABS1X2A5</accession>
<dbReference type="SMART" id="SM00028">
    <property type="entry name" value="TPR"/>
    <property type="match status" value="2"/>
</dbReference>
<dbReference type="PROSITE" id="PS50005">
    <property type="entry name" value="TPR"/>
    <property type="match status" value="1"/>
</dbReference>
<protein>
    <submittedName>
        <fullName evidence="3">Tetratricopeptide repeat protein</fullName>
    </submittedName>
</protein>
<feature type="chain" id="PRO_5047093163" evidence="2">
    <location>
        <begin position="26"/>
        <end position="219"/>
    </location>
</feature>
<comment type="caution">
    <text evidence="3">The sequence shown here is derived from an EMBL/GenBank/DDBJ whole genome shotgun (WGS) entry which is preliminary data.</text>
</comment>
<dbReference type="Gene3D" id="1.25.40.10">
    <property type="entry name" value="Tetratricopeptide repeat domain"/>
    <property type="match status" value="1"/>
</dbReference>
<keyword evidence="1" id="KW-0802">TPR repeat</keyword>
<organism evidence="3 4">
    <name type="scientific">Steroidobacter gossypii</name>
    <dbReference type="NCBI Taxonomy" id="2805490"/>
    <lineage>
        <taxon>Bacteria</taxon>
        <taxon>Pseudomonadati</taxon>
        <taxon>Pseudomonadota</taxon>
        <taxon>Gammaproteobacteria</taxon>
        <taxon>Steroidobacterales</taxon>
        <taxon>Steroidobacteraceae</taxon>
        <taxon>Steroidobacter</taxon>
    </lineage>
</organism>
<dbReference type="RefSeq" id="WP_203169464.1">
    <property type="nucleotide sequence ID" value="NZ_JAEVLS010000005.1"/>
</dbReference>
<dbReference type="InterPro" id="IPR011990">
    <property type="entry name" value="TPR-like_helical_dom_sf"/>
</dbReference>
<name>A0ABS1X2A5_9GAMM</name>
<feature type="signal peptide" evidence="2">
    <location>
        <begin position="1"/>
        <end position="25"/>
    </location>
</feature>
<evidence type="ECO:0000256" key="2">
    <source>
        <dbReference type="SAM" id="SignalP"/>
    </source>
</evidence>
<keyword evidence="2" id="KW-0732">Signal</keyword>
<sequence length="219" mass="24263">MSGLRIIPPLAALLWLTTAAAPVNADGPGAYRPAKPRPALPAPLSEQSAIDAYTLGYAAIQRADHSQALAEASSSDAEKEEAQRAARGFYKESLGHFQEAIRLDGSMHEAYTYLGYAHRKLGNHAEALAAYEQALRIFPDYPHAIEYQGQAYLGMKRLEEARFNYLRLYALNKGQAAKLLQAMRAWVEAHRSEAETNDFAEWVARRSEITRGDVPSSSW</sequence>
<evidence type="ECO:0000256" key="1">
    <source>
        <dbReference type="PROSITE-ProRule" id="PRU00339"/>
    </source>
</evidence>
<proteinExistence type="predicted"/>
<dbReference type="Proteomes" id="UP000661077">
    <property type="component" value="Unassembled WGS sequence"/>
</dbReference>
<evidence type="ECO:0000313" key="3">
    <source>
        <dbReference type="EMBL" id="MBM0107350.1"/>
    </source>
</evidence>
<gene>
    <name evidence="3" type="ORF">JM946_21640</name>
</gene>
<dbReference type="PROSITE" id="PS50293">
    <property type="entry name" value="TPR_REGION"/>
    <property type="match status" value="1"/>
</dbReference>